<sequence length="412" mass="44087">MRVASVPLVATIGFELAKANIYKLLDFLATVREMLRRLEVMELVADEGGKTVVTNKGRAAALAHDTLGCKLNAACLAAAALTDHGLTHTAACLLIKLAAIAAFSVAANTASEELLEESDDAARRCGPLRQHPERLLGRAHTFRHANGALLLNHSTCLTFWNALLTLEEMHGRKFVRETRPDPLSADEIDAIQLHLLIAYSDSLGIVQRDLSRRSRLSEISMAEEQQAAALTLEALLERVSSDPSEEDSDVWLCFSSAALAATAPRLLDPLHTSNRPRHVSGDEDGERALSRGNGRTERSDNRQWSNSLVLRSRAAELNLIRVPRNALAVGSNPAGPSLAVSAQQDVPQEAPKRLSDIVGKKGVAPAVDAPGAAPEPVVPLGLAANLPAGPLGNIVCSYCGTVGHNMEMCMEI</sequence>
<reference evidence="2" key="1">
    <citation type="submission" date="2023-06" db="EMBL/GenBank/DDBJ databases">
        <title>Genome-scale phylogeny and comparative genomics of the fungal order Sordariales.</title>
        <authorList>
            <consortium name="Lawrence Berkeley National Laboratory"/>
            <person name="Hensen N."/>
            <person name="Bonometti L."/>
            <person name="Westerberg I."/>
            <person name="Brannstrom I.O."/>
            <person name="Guillou S."/>
            <person name="Cros-Aarteil S."/>
            <person name="Calhoun S."/>
            <person name="Haridas S."/>
            <person name="Kuo A."/>
            <person name="Mondo S."/>
            <person name="Pangilinan J."/>
            <person name="Riley R."/>
            <person name="LaButti K."/>
            <person name="Andreopoulos B."/>
            <person name="Lipzen A."/>
            <person name="Chen C."/>
            <person name="Yanf M."/>
            <person name="Daum C."/>
            <person name="Ng V."/>
            <person name="Clum A."/>
            <person name="Steindorff A."/>
            <person name="Ohm R."/>
            <person name="Martin F."/>
            <person name="Silar P."/>
            <person name="Natvig D."/>
            <person name="Lalanne C."/>
            <person name="Gautier V."/>
            <person name="Ament-velasquez S.L."/>
            <person name="Kruys A."/>
            <person name="Hutchinson M.I."/>
            <person name="Powell A.J."/>
            <person name="Barry K."/>
            <person name="Miller A.N."/>
            <person name="Grigoriev I.V."/>
            <person name="Debuchy R."/>
            <person name="Gladieux P."/>
            <person name="Thoren M.H."/>
            <person name="Johannesson H."/>
        </authorList>
    </citation>
    <scope>NUCLEOTIDE SEQUENCE</scope>
    <source>
        <strain evidence="2">SMH2392-1A</strain>
    </source>
</reference>
<evidence type="ECO:0000313" key="3">
    <source>
        <dbReference type="Proteomes" id="UP001172101"/>
    </source>
</evidence>
<comment type="caution">
    <text evidence="2">The sequence shown here is derived from an EMBL/GenBank/DDBJ whole genome shotgun (WGS) entry which is preliminary data.</text>
</comment>
<feature type="compositionally biased region" description="Basic and acidic residues" evidence="1">
    <location>
        <begin position="286"/>
        <end position="301"/>
    </location>
</feature>
<dbReference type="AlphaFoldDB" id="A0AA40EB60"/>
<evidence type="ECO:0000256" key="1">
    <source>
        <dbReference type="SAM" id="MobiDB-lite"/>
    </source>
</evidence>
<keyword evidence="3" id="KW-1185">Reference proteome</keyword>
<protein>
    <submittedName>
        <fullName evidence="2">Uncharacterized protein</fullName>
    </submittedName>
</protein>
<name>A0AA40EB60_9PEZI</name>
<feature type="region of interest" description="Disordered" evidence="1">
    <location>
        <begin position="268"/>
        <end position="303"/>
    </location>
</feature>
<proteinExistence type="predicted"/>
<evidence type="ECO:0000313" key="2">
    <source>
        <dbReference type="EMBL" id="KAK0735079.1"/>
    </source>
</evidence>
<dbReference type="EMBL" id="JAUIRO010000001">
    <property type="protein sequence ID" value="KAK0735079.1"/>
    <property type="molecule type" value="Genomic_DNA"/>
</dbReference>
<accession>A0AA40EB60</accession>
<dbReference type="GeneID" id="85328030"/>
<dbReference type="Proteomes" id="UP001172101">
    <property type="component" value="Unassembled WGS sequence"/>
</dbReference>
<dbReference type="RefSeq" id="XP_060303956.1">
    <property type="nucleotide sequence ID" value="XM_060444760.1"/>
</dbReference>
<organism evidence="2 3">
    <name type="scientific">Lasiosphaeria miniovina</name>
    <dbReference type="NCBI Taxonomy" id="1954250"/>
    <lineage>
        <taxon>Eukaryota</taxon>
        <taxon>Fungi</taxon>
        <taxon>Dikarya</taxon>
        <taxon>Ascomycota</taxon>
        <taxon>Pezizomycotina</taxon>
        <taxon>Sordariomycetes</taxon>
        <taxon>Sordariomycetidae</taxon>
        <taxon>Sordariales</taxon>
        <taxon>Lasiosphaeriaceae</taxon>
        <taxon>Lasiosphaeria</taxon>
    </lineage>
</organism>
<gene>
    <name evidence="2" type="ORF">B0T26DRAFT_746903</name>
</gene>